<reference evidence="5 6" key="1">
    <citation type="submission" date="2019-09" db="EMBL/GenBank/DDBJ databases">
        <title>A chromosome-level genome assembly of the Chinese tupelo Nyssa sinensis.</title>
        <authorList>
            <person name="Yang X."/>
            <person name="Kang M."/>
            <person name="Yang Y."/>
            <person name="Xiong H."/>
            <person name="Wang M."/>
            <person name="Zhang Z."/>
            <person name="Wang Z."/>
            <person name="Wu H."/>
            <person name="Ma T."/>
            <person name="Liu J."/>
            <person name="Xi Z."/>
        </authorList>
    </citation>
    <scope>NUCLEOTIDE SEQUENCE [LARGE SCALE GENOMIC DNA]</scope>
    <source>
        <strain evidence="5">J267</strain>
        <tissue evidence="5">Leaf</tissue>
    </source>
</reference>
<dbReference type="AlphaFoldDB" id="A0A5J5BBC4"/>
<evidence type="ECO:0000256" key="3">
    <source>
        <dbReference type="SAM" id="MobiDB-lite"/>
    </source>
</evidence>
<dbReference type="GO" id="GO:0016020">
    <property type="term" value="C:membrane"/>
    <property type="evidence" value="ECO:0007669"/>
    <property type="project" value="UniProtKB-SubCell"/>
</dbReference>
<evidence type="ECO:0000313" key="6">
    <source>
        <dbReference type="Proteomes" id="UP000325577"/>
    </source>
</evidence>
<comment type="subcellular location">
    <subcellularLocation>
        <location evidence="1">Membrane</location>
    </subcellularLocation>
</comment>
<feature type="transmembrane region" description="Helical" evidence="4">
    <location>
        <begin position="46"/>
        <end position="65"/>
    </location>
</feature>
<protein>
    <recommendedName>
        <fullName evidence="7">Late embryogenesis abundant protein LEA-2 subgroup domain-containing protein</fullName>
    </recommendedName>
</protein>
<keyword evidence="4" id="KW-1133">Transmembrane helix</keyword>
<dbReference type="Proteomes" id="UP000325577">
    <property type="component" value="Linkage Group LG13"/>
</dbReference>
<dbReference type="InterPro" id="IPR044839">
    <property type="entry name" value="NDR1-like"/>
</dbReference>
<proteinExistence type="predicted"/>
<dbReference type="PANTHER" id="PTHR31234">
    <property type="entry name" value="LATE EMBRYOGENESIS ABUNDANT (LEA) HYDROXYPROLINE-RICH GLYCOPROTEIN FAMILY"/>
    <property type="match status" value="1"/>
</dbReference>
<evidence type="ECO:0000256" key="1">
    <source>
        <dbReference type="ARBA" id="ARBA00004370"/>
    </source>
</evidence>
<name>A0A5J5BBC4_9ASTE</name>
<dbReference type="OrthoDB" id="1414122at2759"/>
<evidence type="ECO:0000256" key="2">
    <source>
        <dbReference type="ARBA" id="ARBA00023136"/>
    </source>
</evidence>
<sequence length="236" mass="26718">MAASKVDCQTSHYDPLPPESDHQQEEQNYIVLPLYSPAVLCRQYRFRLICTGILLLVALAAYSLWPSVPDLKIARLRLDRIEIHTAPQIAIDITLALIVQVINRDLYSLDYHSLYVAIGYRGKQLGFVRSDHGLVRARGSSYVDAKLEFDGVEVLSDIMFLLEDLARGSVPFDTVTEVCGQLGLFFFEFPLKAKVSCVVYVNTSNQTVVRQNCYQEVRHRLSVAFIVSRVDLIFNS</sequence>
<evidence type="ECO:0008006" key="7">
    <source>
        <dbReference type="Google" id="ProtNLM"/>
    </source>
</evidence>
<organism evidence="5 6">
    <name type="scientific">Nyssa sinensis</name>
    <dbReference type="NCBI Taxonomy" id="561372"/>
    <lineage>
        <taxon>Eukaryota</taxon>
        <taxon>Viridiplantae</taxon>
        <taxon>Streptophyta</taxon>
        <taxon>Embryophyta</taxon>
        <taxon>Tracheophyta</taxon>
        <taxon>Spermatophyta</taxon>
        <taxon>Magnoliopsida</taxon>
        <taxon>eudicotyledons</taxon>
        <taxon>Gunneridae</taxon>
        <taxon>Pentapetalae</taxon>
        <taxon>asterids</taxon>
        <taxon>Cornales</taxon>
        <taxon>Nyssaceae</taxon>
        <taxon>Nyssa</taxon>
    </lineage>
</organism>
<evidence type="ECO:0000313" key="5">
    <source>
        <dbReference type="EMBL" id="KAA8540423.1"/>
    </source>
</evidence>
<dbReference type="GO" id="GO:0098542">
    <property type="term" value="P:defense response to other organism"/>
    <property type="evidence" value="ECO:0007669"/>
    <property type="project" value="InterPro"/>
</dbReference>
<keyword evidence="2 4" id="KW-0472">Membrane</keyword>
<dbReference type="EMBL" id="CM018036">
    <property type="protein sequence ID" value="KAA8540423.1"/>
    <property type="molecule type" value="Genomic_DNA"/>
</dbReference>
<evidence type="ECO:0000256" key="4">
    <source>
        <dbReference type="SAM" id="Phobius"/>
    </source>
</evidence>
<feature type="region of interest" description="Disordered" evidence="3">
    <location>
        <begin position="1"/>
        <end position="21"/>
    </location>
</feature>
<gene>
    <name evidence="5" type="ORF">F0562_024658</name>
</gene>
<keyword evidence="6" id="KW-1185">Reference proteome</keyword>
<accession>A0A5J5BBC4</accession>
<keyword evidence="4" id="KW-0812">Transmembrane</keyword>
<dbReference type="PANTHER" id="PTHR31234:SF69">
    <property type="entry name" value="EXPRESSED PROTEIN"/>
    <property type="match status" value="1"/>
</dbReference>